<accession>A0A1F8BZ66</accession>
<dbReference type="Proteomes" id="UP000178429">
    <property type="component" value="Unassembled WGS sequence"/>
</dbReference>
<name>A0A1F8BZ66_9BACT</name>
<proteinExistence type="predicted"/>
<comment type="caution">
    <text evidence="1">The sequence shown here is derived from an EMBL/GenBank/DDBJ whole genome shotgun (WGS) entry which is preliminary data.</text>
</comment>
<dbReference type="AlphaFoldDB" id="A0A1F8BZ66"/>
<evidence type="ECO:0000313" key="1">
    <source>
        <dbReference type="EMBL" id="OGM68598.1"/>
    </source>
</evidence>
<dbReference type="EMBL" id="MGHL01000022">
    <property type="protein sequence ID" value="OGM68598.1"/>
    <property type="molecule type" value="Genomic_DNA"/>
</dbReference>
<dbReference type="STRING" id="1802525.A2975_00725"/>
<sequence>MTAEARRITMGPFEAALRLGAREQRVPATIHPTETNSKPNGIRNADDLSWLGFREFERDLGVVVGQMLEYLDEK</sequence>
<gene>
    <name evidence="1" type="ORF">A2975_00725</name>
</gene>
<reference evidence="1 2" key="1">
    <citation type="journal article" date="2016" name="Nat. Commun.">
        <title>Thousands of microbial genomes shed light on interconnected biogeochemical processes in an aquifer system.</title>
        <authorList>
            <person name="Anantharaman K."/>
            <person name="Brown C.T."/>
            <person name="Hug L.A."/>
            <person name="Sharon I."/>
            <person name="Castelle C.J."/>
            <person name="Probst A.J."/>
            <person name="Thomas B.C."/>
            <person name="Singh A."/>
            <person name="Wilkins M.J."/>
            <person name="Karaoz U."/>
            <person name="Brodie E.L."/>
            <person name="Williams K.H."/>
            <person name="Hubbard S.S."/>
            <person name="Banfield J.F."/>
        </authorList>
    </citation>
    <scope>NUCLEOTIDE SEQUENCE [LARGE SCALE GENOMIC DNA]</scope>
</reference>
<organism evidence="1 2">
    <name type="scientific">Candidatus Woesebacteria bacterium RIFCSPLOWO2_01_FULL_44_14</name>
    <dbReference type="NCBI Taxonomy" id="1802525"/>
    <lineage>
        <taxon>Bacteria</taxon>
        <taxon>Candidatus Woeseibacteriota</taxon>
    </lineage>
</organism>
<protein>
    <submittedName>
        <fullName evidence="1">Uncharacterized protein</fullName>
    </submittedName>
</protein>
<evidence type="ECO:0000313" key="2">
    <source>
        <dbReference type="Proteomes" id="UP000178429"/>
    </source>
</evidence>